<dbReference type="EMBL" id="SZZH01000003">
    <property type="protein sequence ID" value="TKV58377.1"/>
    <property type="molecule type" value="Genomic_DNA"/>
</dbReference>
<comment type="caution">
    <text evidence="1">The sequence shown here is derived from an EMBL/GenBank/DDBJ whole genome shotgun (WGS) entry which is preliminary data.</text>
</comment>
<protein>
    <submittedName>
        <fullName evidence="1">Uncharacterized protein</fullName>
    </submittedName>
</protein>
<proteinExistence type="predicted"/>
<organism evidence="1 2">
    <name type="scientific">Nakamurella flava</name>
    <dbReference type="NCBI Taxonomy" id="2576308"/>
    <lineage>
        <taxon>Bacteria</taxon>
        <taxon>Bacillati</taxon>
        <taxon>Actinomycetota</taxon>
        <taxon>Actinomycetes</taxon>
        <taxon>Nakamurellales</taxon>
        <taxon>Nakamurellaceae</taxon>
        <taxon>Nakamurella</taxon>
    </lineage>
</organism>
<dbReference type="RefSeq" id="WP_137450040.1">
    <property type="nucleotide sequence ID" value="NZ_SZZH01000003.1"/>
</dbReference>
<dbReference type="OrthoDB" id="3579809at2"/>
<gene>
    <name evidence="1" type="ORF">FDO65_12455</name>
</gene>
<keyword evidence="2" id="KW-1185">Reference proteome</keyword>
<evidence type="ECO:0000313" key="2">
    <source>
        <dbReference type="Proteomes" id="UP000306985"/>
    </source>
</evidence>
<reference evidence="1 2" key="1">
    <citation type="submission" date="2019-05" db="EMBL/GenBank/DDBJ databases">
        <title>Nakamurella sp. N5BH11, whole genome shotgun sequence.</title>
        <authorList>
            <person name="Tuo L."/>
        </authorList>
    </citation>
    <scope>NUCLEOTIDE SEQUENCE [LARGE SCALE GENOMIC DNA]</scope>
    <source>
        <strain evidence="1 2">N5BH11</strain>
    </source>
</reference>
<sequence>MADPTYGKRVARVVQALQNEPDPLRRLDAVRECLAVLHDLEASAVLDARAAGRTWGEIGALYGLSKQGAQQRFRVPRKSAPEV</sequence>
<dbReference type="Proteomes" id="UP000306985">
    <property type="component" value="Unassembled WGS sequence"/>
</dbReference>
<name>A0A4U6QDT9_9ACTN</name>
<evidence type="ECO:0000313" key="1">
    <source>
        <dbReference type="EMBL" id="TKV58377.1"/>
    </source>
</evidence>
<dbReference type="AlphaFoldDB" id="A0A4U6QDT9"/>
<accession>A0A4U6QDT9</accession>